<dbReference type="OrthoDB" id="6004814at2"/>
<comment type="caution">
    <text evidence="1">The sequence shown here is derived from an EMBL/GenBank/DDBJ whole genome shotgun (WGS) entry which is preliminary data.</text>
</comment>
<dbReference type="Proteomes" id="UP000318801">
    <property type="component" value="Unassembled WGS sequence"/>
</dbReference>
<evidence type="ECO:0000313" key="2">
    <source>
        <dbReference type="Proteomes" id="UP000318801"/>
    </source>
</evidence>
<keyword evidence="2" id="KW-1185">Reference proteome</keyword>
<name>A0A506U4F2_9HYPH</name>
<organism evidence="1 2">
    <name type="scientific">Martelella alba</name>
    <dbReference type="NCBI Taxonomy" id="2590451"/>
    <lineage>
        <taxon>Bacteria</taxon>
        <taxon>Pseudomonadati</taxon>
        <taxon>Pseudomonadota</taxon>
        <taxon>Alphaproteobacteria</taxon>
        <taxon>Hyphomicrobiales</taxon>
        <taxon>Aurantimonadaceae</taxon>
        <taxon>Martelella</taxon>
    </lineage>
</organism>
<evidence type="ECO:0000313" key="1">
    <source>
        <dbReference type="EMBL" id="TPW26757.1"/>
    </source>
</evidence>
<gene>
    <name evidence="1" type="ORF">FJU08_21550</name>
</gene>
<proteinExistence type="predicted"/>
<dbReference type="EMBL" id="VHLG01000023">
    <property type="protein sequence ID" value="TPW26757.1"/>
    <property type="molecule type" value="Genomic_DNA"/>
</dbReference>
<dbReference type="AlphaFoldDB" id="A0A506U4F2"/>
<sequence length="162" mass="18091">MENPSLLVASLAAGKPLPDTKPGQWNNDSLSGVYHSEHASSYWSNGQFPSGFSLTLNMKFAPNALSYKGVNDTNPDKLYINAFEATLDDKPAPIAGNKRYNEVRIRQLGPREFQVLEQLDGDVIVGQYWVFSDDTKVLMRWGVGKSPENASKAFFETFIRKD</sequence>
<dbReference type="RefSeq" id="WP_141151118.1">
    <property type="nucleotide sequence ID" value="NZ_VHLG01000023.1"/>
</dbReference>
<reference evidence="1 2" key="1">
    <citation type="submission" date="2019-06" db="EMBL/GenBank/DDBJ databases">
        <authorList>
            <person name="Li M."/>
        </authorList>
    </citation>
    <scope>NUCLEOTIDE SEQUENCE [LARGE SCALE GENOMIC DNA]</scope>
    <source>
        <strain evidence="1 2">BGMRC2036</strain>
    </source>
</reference>
<accession>A0A506U4F2</accession>
<protein>
    <submittedName>
        <fullName evidence="1">Uncharacterized protein</fullName>
    </submittedName>
</protein>